<dbReference type="EMBL" id="ACVI01000039">
    <property type="protein sequence ID" value="EET86985.1"/>
    <property type="molecule type" value="Genomic_DNA"/>
</dbReference>
<evidence type="ECO:0000313" key="5">
    <source>
        <dbReference type="EMBL" id="EET86985.1"/>
    </source>
</evidence>
<dbReference type="InterPro" id="IPR015424">
    <property type="entry name" value="PyrdxlP-dep_Trfase"/>
</dbReference>
<protein>
    <submittedName>
        <fullName evidence="5">Histidinol-phosphate aminotransferase</fullName>
    </submittedName>
</protein>
<dbReference type="Proteomes" id="UP000004198">
    <property type="component" value="Unassembled WGS sequence"/>
</dbReference>
<sequence>MSKYWSEITKSIEPYVCGEQPKDKKYIKLNTNESPYPPSPKVLEAIKNAANGELRLYPDPDCDEFRKAIAEYYNLSKDEIFIGNGSDEVLAFSIFNFF</sequence>
<name>C6PUQ6_9CLOT</name>
<reference evidence="5 6" key="1">
    <citation type="submission" date="2009-06" db="EMBL/GenBank/DDBJ databases">
        <title>The draft genome of Clostridium carboxidivorans P7.</title>
        <authorList>
            <consortium name="US DOE Joint Genome Institute (JGI-PGF)"/>
            <person name="Lucas S."/>
            <person name="Copeland A."/>
            <person name="Lapidus A."/>
            <person name="Glavina del Rio T."/>
            <person name="Tice H."/>
            <person name="Bruce D."/>
            <person name="Goodwin L."/>
            <person name="Pitluck S."/>
            <person name="Larimer F."/>
            <person name="Land M.L."/>
            <person name="Hauser L."/>
            <person name="Hemme C.L."/>
        </authorList>
    </citation>
    <scope>NUCLEOTIDE SEQUENCE [LARGE SCALE GENOMIC DNA]</scope>
    <source>
        <strain evidence="5 6">P7</strain>
    </source>
</reference>
<keyword evidence="2 5" id="KW-0808">Transferase</keyword>
<dbReference type="PANTHER" id="PTHR43643:SF3">
    <property type="entry name" value="HISTIDINOL-PHOSPHATE AMINOTRANSFERASE"/>
    <property type="match status" value="1"/>
</dbReference>
<dbReference type="GO" id="GO:0030170">
    <property type="term" value="F:pyridoxal phosphate binding"/>
    <property type="evidence" value="ECO:0007669"/>
    <property type="project" value="InterPro"/>
</dbReference>
<dbReference type="InterPro" id="IPR004839">
    <property type="entry name" value="Aminotransferase_I/II_large"/>
</dbReference>
<dbReference type="Gene3D" id="3.40.640.10">
    <property type="entry name" value="Type I PLP-dependent aspartate aminotransferase-like (Major domain)"/>
    <property type="match status" value="1"/>
</dbReference>
<evidence type="ECO:0000313" key="6">
    <source>
        <dbReference type="Proteomes" id="UP000004198"/>
    </source>
</evidence>
<evidence type="ECO:0000256" key="1">
    <source>
        <dbReference type="ARBA" id="ARBA00022576"/>
    </source>
</evidence>
<dbReference type="AlphaFoldDB" id="C6PUQ6"/>
<dbReference type="InterPro" id="IPR015421">
    <property type="entry name" value="PyrdxlP-dep_Trfase_major"/>
</dbReference>
<dbReference type="InterPro" id="IPR050106">
    <property type="entry name" value="HistidinolP_aminotransfase"/>
</dbReference>
<dbReference type="InterPro" id="IPR015422">
    <property type="entry name" value="PyrdxlP-dep_Trfase_small"/>
</dbReference>
<comment type="caution">
    <text evidence="5">The sequence shown here is derived from an EMBL/GenBank/DDBJ whole genome shotgun (WGS) entry which is preliminary data.</text>
</comment>
<evidence type="ECO:0000259" key="4">
    <source>
        <dbReference type="Pfam" id="PF00155"/>
    </source>
</evidence>
<evidence type="ECO:0000256" key="2">
    <source>
        <dbReference type="ARBA" id="ARBA00022679"/>
    </source>
</evidence>
<dbReference type="SUPFAM" id="SSF53383">
    <property type="entry name" value="PLP-dependent transferases"/>
    <property type="match status" value="1"/>
</dbReference>
<dbReference type="GO" id="GO:0008483">
    <property type="term" value="F:transaminase activity"/>
    <property type="evidence" value="ECO:0007669"/>
    <property type="project" value="UniProtKB-KW"/>
</dbReference>
<evidence type="ECO:0000256" key="3">
    <source>
        <dbReference type="ARBA" id="ARBA00022898"/>
    </source>
</evidence>
<dbReference type="Gene3D" id="3.90.1150.10">
    <property type="entry name" value="Aspartate Aminotransferase, domain 1"/>
    <property type="match status" value="1"/>
</dbReference>
<proteinExistence type="predicted"/>
<keyword evidence="6" id="KW-1185">Reference proteome</keyword>
<keyword evidence="3" id="KW-0663">Pyridoxal phosphate</keyword>
<dbReference type="eggNOG" id="COG0079">
    <property type="taxonomic scope" value="Bacteria"/>
</dbReference>
<dbReference type="PANTHER" id="PTHR43643">
    <property type="entry name" value="HISTIDINOL-PHOSPHATE AMINOTRANSFERASE 2"/>
    <property type="match status" value="1"/>
</dbReference>
<dbReference type="Pfam" id="PF00155">
    <property type="entry name" value="Aminotran_1_2"/>
    <property type="match status" value="1"/>
</dbReference>
<keyword evidence="1 5" id="KW-0032">Aminotransferase</keyword>
<gene>
    <name evidence="5" type="ORF">CcarbDRAFT_2523</name>
</gene>
<feature type="domain" description="Aminotransferase class I/classII large" evidence="4">
    <location>
        <begin position="25"/>
        <end position="95"/>
    </location>
</feature>
<accession>C6PUQ6</accession>
<organism evidence="5 6">
    <name type="scientific">Clostridium carboxidivorans P7</name>
    <dbReference type="NCBI Taxonomy" id="536227"/>
    <lineage>
        <taxon>Bacteria</taxon>
        <taxon>Bacillati</taxon>
        <taxon>Bacillota</taxon>
        <taxon>Clostridia</taxon>
        <taxon>Eubacteriales</taxon>
        <taxon>Clostridiaceae</taxon>
        <taxon>Clostridium</taxon>
    </lineage>
</organism>